<keyword evidence="2" id="KW-0732">Signal</keyword>
<feature type="region of interest" description="Disordered" evidence="1">
    <location>
        <begin position="20"/>
        <end position="56"/>
    </location>
</feature>
<evidence type="ECO:0000256" key="1">
    <source>
        <dbReference type="SAM" id="MobiDB-lite"/>
    </source>
</evidence>
<dbReference type="EMBL" id="JBEPBX010000001">
    <property type="protein sequence ID" value="MER6612204.1"/>
    <property type="molecule type" value="Genomic_DNA"/>
</dbReference>
<evidence type="ECO:0000256" key="2">
    <source>
        <dbReference type="SAM" id="SignalP"/>
    </source>
</evidence>
<feature type="chain" id="PRO_5045964193" description="Lipoprotein" evidence="2">
    <location>
        <begin position="21"/>
        <end position="227"/>
    </location>
</feature>
<protein>
    <recommendedName>
        <fullName evidence="5">Lipoprotein</fullName>
    </recommendedName>
</protein>
<feature type="signal peptide" evidence="2">
    <location>
        <begin position="1"/>
        <end position="20"/>
    </location>
</feature>
<proteinExistence type="predicted"/>
<feature type="compositionally biased region" description="Gly residues" evidence="1">
    <location>
        <begin position="39"/>
        <end position="55"/>
    </location>
</feature>
<dbReference type="RefSeq" id="WP_351974657.1">
    <property type="nucleotide sequence ID" value="NZ_JBEPBX010000001.1"/>
</dbReference>
<gene>
    <name evidence="3" type="ORF">ABT276_02100</name>
</gene>
<keyword evidence="4" id="KW-1185">Reference proteome</keyword>
<reference evidence="3 4" key="1">
    <citation type="submission" date="2024-06" db="EMBL/GenBank/DDBJ databases">
        <title>The Natural Products Discovery Center: Release of the First 8490 Sequenced Strains for Exploring Actinobacteria Biosynthetic Diversity.</title>
        <authorList>
            <person name="Kalkreuter E."/>
            <person name="Kautsar S.A."/>
            <person name="Yang D."/>
            <person name="Bader C.D."/>
            <person name="Teijaro C.N."/>
            <person name="Fluegel L."/>
            <person name="Davis C.M."/>
            <person name="Simpson J.R."/>
            <person name="Lauterbach L."/>
            <person name="Steele A.D."/>
            <person name="Gui C."/>
            <person name="Meng S."/>
            <person name="Li G."/>
            <person name="Viehrig K."/>
            <person name="Ye F."/>
            <person name="Su P."/>
            <person name="Kiefer A.F."/>
            <person name="Nichols A."/>
            <person name="Cepeda A.J."/>
            <person name="Yan W."/>
            <person name="Fan B."/>
            <person name="Jiang Y."/>
            <person name="Adhikari A."/>
            <person name="Zheng C.-J."/>
            <person name="Schuster L."/>
            <person name="Cowan T.M."/>
            <person name="Smanski M.J."/>
            <person name="Chevrette M.G."/>
            <person name="De Carvalho L.P.S."/>
            <person name="Shen B."/>
        </authorList>
    </citation>
    <scope>NUCLEOTIDE SEQUENCE [LARGE SCALE GENOMIC DNA]</scope>
    <source>
        <strain evidence="3 4">NPDC000837</strain>
    </source>
</reference>
<feature type="compositionally biased region" description="Low complexity" evidence="1">
    <location>
        <begin position="27"/>
        <end position="38"/>
    </location>
</feature>
<evidence type="ECO:0000313" key="4">
    <source>
        <dbReference type="Proteomes" id="UP001445472"/>
    </source>
</evidence>
<comment type="caution">
    <text evidence="3">The sequence shown here is derived from an EMBL/GenBank/DDBJ whole genome shotgun (WGS) entry which is preliminary data.</text>
</comment>
<dbReference type="Proteomes" id="UP001445472">
    <property type="component" value="Unassembled WGS sequence"/>
</dbReference>
<evidence type="ECO:0000313" key="3">
    <source>
        <dbReference type="EMBL" id="MER6612204.1"/>
    </source>
</evidence>
<name>A0ABV1UN26_9ACTN</name>
<dbReference type="PROSITE" id="PS51257">
    <property type="entry name" value="PROKAR_LIPOPROTEIN"/>
    <property type="match status" value="1"/>
</dbReference>
<evidence type="ECO:0008006" key="5">
    <source>
        <dbReference type="Google" id="ProtNLM"/>
    </source>
</evidence>
<sequence length="227" mass="23348">MRTKQAVAAVAALLALTATSCDDDGGQSESQSSQASTGKNGGQAGSGADGDGTAGTDGVEAQLAKVAGADELIRLISNVTTCEYASTEPKDTVFGDIDDSSSDSAVAEMSKTNAAWGIKERATCDGVDGSASNGHVLLVVSDMARFEAEFKARQEADLAAGEGDTRTRWFVGQNFAVRIYATDSDERDMLSLGTLGLNCAPNYAAPPNSTTQEALVDGCILTNFVDA</sequence>
<organism evidence="3 4">
    <name type="scientific">Streptomyces xantholiticus</name>
    <dbReference type="NCBI Taxonomy" id="68285"/>
    <lineage>
        <taxon>Bacteria</taxon>
        <taxon>Bacillati</taxon>
        <taxon>Actinomycetota</taxon>
        <taxon>Actinomycetes</taxon>
        <taxon>Kitasatosporales</taxon>
        <taxon>Streptomycetaceae</taxon>
        <taxon>Streptomyces</taxon>
    </lineage>
</organism>
<accession>A0ABV1UN26</accession>